<evidence type="ECO:0000313" key="3">
    <source>
        <dbReference type="EMBL" id="KAL2292367.1"/>
    </source>
</evidence>
<comment type="caution">
    <text evidence="3">The sequence shown here is derived from an EMBL/GenBank/DDBJ whole genome shotgun (WGS) entry which is preliminary data.</text>
</comment>
<proteinExistence type="predicted"/>
<dbReference type="Pfam" id="PF06985">
    <property type="entry name" value="HET"/>
    <property type="match status" value="1"/>
</dbReference>
<dbReference type="PANTHER" id="PTHR33112:SF16">
    <property type="entry name" value="HETEROKARYON INCOMPATIBILITY DOMAIN-CONTAINING PROTEIN"/>
    <property type="match status" value="1"/>
</dbReference>
<reference evidence="3 4" key="1">
    <citation type="submission" date="2024-03" db="EMBL/GenBank/DDBJ databases">
        <title>A high-quality draft genome sequence of Diaporthe vaccinii, a causative agent of upright dieback and viscid rot disease in cranberry plants.</title>
        <authorList>
            <person name="Sarrasin M."/>
            <person name="Lang B.F."/>
            <person name="Burger G."/>
        </authorList>
    </citation>
    <scope>NUCLEOTIDE SEQUENCE [LARGE SCALE GENOMIC DNA]</scope>
    <source>
        <strain evidence="3 4">IS7</strain>
    </source>
</reference>
<evidence type="ECO:0000313" key="4">
    <source>
        <dbReference type="Proteomes" id="UP001600888"/>
    </source>
</evidence>
<feature type="domain" description="Heterokaryon incompatibility" evidence="2">
    <location>
        <begin position="37"/>
        <end position="161"/>
    </location>
</feature>
<dbReference type="Proteomes" id="UP001600888">
    <property type="component" value="Unassembled WGS sequence"/>
</dbReference>
<gene>
    <name evidence="3" type="ORF">FJTKL_09345</name>
</gene>
<feature type="region of interest" description="Disordered" evidence="1">
    <location>
        <begin position="195"/>
        <end position="215"/>
    </location>
</feature>
<organism evidence="3 4">
    <name type="scientific">Diaporthe vaccinii</name>
    <dbReference type="NCBI Taxonomy" id="105482"/>
    <lineage>
        <taxon>Eukaryota</taxon>
        <taxon>Fungi</taxon>
        <taxon>Dikarya</taxon>
        <taxon>Ascomycota</taxon>
        <taxon>Pezizomycotina</taxon>
        <taxon>Sordariomycetes</taxon>
        <taxon>Sordariomycetidae</taxon>
        <taxon>Diaporthales</taxon>
        <taxon>Diaporthaceae</taxon>
        <taxon>Diaporthe</taxon>
        <taxon>Diaporthe eres species complex</taxon>
    </lineage>
</organism>
<dbReference type="EMBL" id="JBAWTH010000003">
    <property type="protein sequence ID" value="KAL2292367.1"/>
    <property type="molecule type" value="Genomic_DNA"/>
</dbReference>
<accession>A0ABR4FCF1</accession>
<dbReference type="InterPro" id="IPR010730">
    <property type="entry name" value="HET"/>
</dbReference>
<dbReference type="PANTHER" id="PTHR33112">
    <property type="entry name" value="DOMAIN PROTEIN, PUTATIVE-RELATED"/>
    <property type="match status" value="1"/>
</dbReference>
<evidence type="ECO:0000259" key="2">
    <source>
        <dbReference type="Pfam" id="PF06985"/>
    </source>
</evidence>
<protein>
    <recommendedName>
        <fullName evidence="2">Heterokaryon incompatibility domain-containing protein</fullName>
    </recommendedName>
</protein>
<sequence>MDEFEKLVQATYFGVIDVLDMQLKPLPLAADGSPEKYVALSYGWENTANPQGRHITTRVNVMSRIQPMGLRKDWAVLPKTIQDAMLLVRAIGQRYLWVDSLCIVQDSTSSWELNAKAMHLIYGNAYFTICAADGDATTGLRAVRPILSVVRDYLMSTKSHRQHLSRSAAYLTPERLPMMAKDPIREAISNNISIKPQGFNSSNPTSSSDKAFGDLAEDDEKYKPLTARVVTGLD</sequence>
<keyword evidence="4" id="KW-1185">Reference proteome</keyword>
<evidence type="ECO:0000256" key="1">
    <source>
        <dbReference type="SAM" id="MobiDB-lite"/>
    </source>
</evidence>
<feature type="compositionally biased region" description="Polar residues" evidence="1">
    <location>
        <begin position="195"/>
        <end position="209"/>
    </location>
</feature>
<name>A0ABR4FCF1_9PEZI</name>